<dbReference type="InterPro" id="IPR011009">
    <property type="entry name" value="Kinase-like_dom_sf"/>
</dbReference>
<organism evidence="1 2">
    <name type="scientific">Candidatus Woesebacteria bacterium RIFOXYA1_FULL_43_9</name>
    <dbReference type="NCBI Taxonomy" id="1802534"/>
    <lineage>
        <taxon>Bacteria</taxon>
        <taxon>Candidatus Woeseibacteriota</taxon>
    </lineage>
</organism>
<proteinExistence type="predicted"/>
<dbReference type="EMBL" id="MGHU01000032">
    <property type="protein sequence ID" value="OGM77142.1"/>
    <property type="molecule type" value="Genomic_DNA"/>
</dbReference>
<dbReference type="AlphaFoldDB" id="A0A1F8CLJ1"/>
<sequence>MKTLKSQEISQVFEKSLGIKVGSVKDIEGGMNNRLWKVIDQKGKSYLLKKYVRDERDRLGHEYQGIKIMRDYGITSVPEAYWCDKEKLLAVYSFEGGIKKKPEELTSIEIVKMAGFLVKLKKISGGKETRNFPLSVNPCLSLNDYLKNINSRLEGLNRNIVINNPRLLKYLRGVEIRPLFNQMIKKCLGSKTDSGKLYKKISTSFLQLCPIDFGPHNMLISKNGKICFLDFEYFGMDDPARVLADFKWHEISEKISDDKKKLFRTTYLTGIHATKDFVCHLNLVEKIAEIDWMSIYLGSVSPKKINTRRFCDKSFNEENYVVNQINKFYHRLDKYYDRNRKQN</sequence>
<dbReference type="Gene3D" id="3.90.1200.10">
    <property type="match status" value="1"/>
</dbReference>
<name>A0A1F8CLJ1_9BACT</name>
<evidence type="ECO:0000313" key="2">
    <source>
        <dbReference type="Proteomes" id="UP000179241"/>
    </source>
</evidence>
<gene>
    <name evidence="1" type="ORF">A2188_00065</name>
</gene>
<dbReference type="Gene3D" id="3.30.200.20">
    <property type="entry name" value="Phosphorylase Kinase, domain 1"/>
    <property type="match status" value="1"/>
</dbReference>
<dbReference type="Proteomes" id="UP000179241">
    <property type="component" value="Unassembled WGS sequence"/>
</dbReference>
<reference evidence="1 2" key="1">
    <citation type="journal article" date="2016" name="Nat. Commun.">
        <title>Thousands of microbial genomes shed light on interconnected biogeochemical processes in an aquifer system.</title>
        <authorList>
            <person name="Anantharaman K."/>
            <person name="Brown C.T."/>
            <person name="Hug L.A."/>
            <person name="Sharon I."/>
            <person name="Castelle C.J."/>
            <person name="Probst A.J."/>
            <person name="Thomas B.C."/>
            <person name="Singh A."/>
            <person name="Wilkins M.J."/>
            <person name="Karaoz U."/>
            <person name="Brodie E.L."/>
            <person name="Williams K.H."/>
            <person name="Hubbard S.S."/>
            <person name="Banfield J.F."/>
        </authorList>
    </citation>
    <scope>NUCLEOTIDE SEQUENCE [LARGE SCALE GENOMIC DNA]</scope>
</reference>
<dbReference type="SUPFAM" id="SSF56112">
    <property type="entry name" value="Protein kinase-like (PK-like)"/>
    <property type="match status" value="1"/>
</dbReference>
<comment type="caution">
    <text evidence="1">The sequence shown here is derived from an EMBL/GenBank/DDBJ whole genome shotgun (WGS) entry which is preliminary data.</text>
</comment>
<accession>A0A1F8CLJ1</accession>
<evidence type="ECO:0000313" key="1">
    <source>
        <dbReference type="EMBL" id="OGM77142.1"/>
    </source>
</evidence>
<protein>
    <submittedName>
        <fullName evidence="1">Uncharacterized protein</fullName>
    </submittedName>
</protein>